<name>A0ABT9UA78_PAEHA</name>
<evidence type="ECO:0000259" key="3">
    <source>
        <dbReference type="PROSITE" id="PS51462"/>
    </source>
</evidence>
<dbReference type="RefSeq" id="WP_307208600.1">
    <property type="nucleotide sequence ID" value="NZ_JAUSSU010000020.1"/>
</dbReference>
<evidence type="ECO:0000256" key="1">
    <source>
        <dbReference type="ARBA" id="ARBA00005582"/>
    </source>
</evidence>
<dbReference type="Proteomes" id="UP001229346">
    <property type="component" value="Unassembled WGS sequence"/>
</dbReference>
<dbReference type="CDD" id="cd04686">
    <property type="entry name" value="NUDIX_Hydrolase"/>
    <property type="match status" value="1"/>
</dbReference>
<dbReference type="InterPro" id="IPR020084">
    <property type="entry name" value="NUDIX_hydrolase_CS"/>
</dbReference>
<evidence type="ECO:0000313" key="4">
    <source>
        <dbReference type="EMBL" id="MDQ0116540.1"/>
    </source>
</evidence>
<comment type="caution">
    <text evidence="4">The sequence shown here is derived from an EMBL/GenBank/DDBJ whole genome shotgun (WGS) entry which is preliminary data.</text>
</comment>
<dbReference type="EMBL" id="JAUSSU010000020">
    <property type="protein sequence ID" value="MDQ0116540.1"/>
    <property type="molecule type" value="Genomic_DNA"/>
</dbReference>
<dbReference type="Gene3D" id="3.90.79.10">
    <property type="entry name" value="Nucleoside Triphosphate Pyrophosphohydrolase"/>
    <property type="match status" value="1"/>
</dbReference>
<dbReference type="InterPro" id="IPR015797">
    <property type="entry name" value="NUDIX_hydrolase-like_dom_sf"/>
</dbReference>
<sequence length="170" mass="18987">MSENEHWHRHLGAYGICLNDEKLLVIQKGGGPYFGRYDLPGGTVEANESLAAAVQREFLEEAGINVQVKENVGVCDYLIPYGLPKRSTSHIHHIAMFYLVQIIGGTPTRTPKKFEGQDSLGALWLPTKEMTADNSSPLVLQAIQWLQTKKLSFGLQRLDTWVVLKQNPLS</sequence>
<dbReference type="PANTHER" id="PTHR43736">
    <property type="entry name" value="ADP-RIBOSE PYROPHOSPHATASE"/>
    <property type="match status" value="1"/>
</dbReference>
<comment type="similarity">
    <text evidence="1">Belongs to the Nudix hydrolase family.</text>
</comment>
<dbReference type="PROSITE" id="PS51462">
    <property type="entry name" value="NUDIX"/>
    <property type="match status" value="1"/>
</dbReference>
<gene>
    <name evidence="4" type="ORF">J2T15_006021</name>
</gene>
<feature type="domain" description="Nudix hydrolase" evidence="3">
    <location>
        <begin position="8"/>
        <end position="147"/>
    </location>
</feature>
<dbReference type="PANTHER" id="PTHR43736:SF1">
    <property type="entry name" value="DIHYDRONEOPTERIN TRIPHOSPHATE DIPHOSPHATASE"/>
    <property type="match status" value="1"/>
</dbReference>
<dbReference type="PROSITE" id="PS00893">
    <property type="entry name" value="NUDIX_BOX"/>
    <property type="match status" value="1"/>
</dbReference>
<evidence type="ECO:0000313" key="5">
    <source>
        <dbReference type="Proteomes" id="UP001229346"/>
    </source>
</evidence>
<organism evidence="4 5">
    <name type="scientific">Paenibacillus harenae</name>
    <dbReference type="NCBI Taxonomy" id="306543"/>
    <lineage>
        <taxon>Bacteria</taxon>
        <taxon>Bacillati</taxon>
        <taxon>Bacillota</taxon>
        <taxon>Bacilli</taxon>
        <taxon>Bacillales</taxon>
        <taxon>Paenibacillaceae</taxon>
        <taxon>Paenibacillus</taxon>
    </lineage>
</organism>
<dbReference type="Pfam" id="PF00293">
    <property type="entry name" value="NUDIX"/>
    <property type="match status" value="1"/>
</dbReference>
<dbReference type="SUPFAM" id="SSF55811">
    <property type="entry name" value="Nudix"/>
    <property type="match status" value="1"/>
</dbReference>
<accession>A0ABT9UA78</accession>
<dbReference type="InterPro" id="IPR000086">
    <property type="entry name" value="NUDIX_hydrolase_dom"/>
</dbReference>
<keyword evidence="5" id="KW-1185">Reference proteome</keyword>
<evidence type="ECO:0000256" key="2">
    <source>
        <dbReference type="ARBA" id="ARBA00022801"/>
    </source>
</evidence>
<protein>
    <submittedName>
        <fullName evidence="4">ADP-ribose pyrophosphatase YjhB (NUDIX family)</fullName>
    </submittedName>
</protein>
<reference evidence="4 5" key="1">
    <citation type="submission" date="2023-07" db="EMBL/GenBank/DDBJ databases">
        <title>Sorghum-associated microbial communities from plants grown in Nebraska, USA.</title>
        <authorList>
            <person name="Schachtman D."/>
        </authorList>
    </citation>
    <scope>NUCLEOTIDE SEQUENCE [LARGE SCALE GENOMIC DNA]</scope>
    <source>
        <strain evidence="4 5">CC482</strain>
    </source>
</reference>
<proteinExistence type="inferred from homology"/>
<keyword evidence="2" id="KW-0378">Hydrolase</keyword>